<feature type="region of interest" description="Disordered" evidence="2">
    <location>
        <begin position="1246"/>
        <end position="1282"/>
    </location>
</feature>
<protein>
    <submittedName>
        <fullName evidence="3">Uncharacterized protein</fullName>
    </submittedName>
</protein>
<feature type="region of interest" description="Disordered" evidence="2">
    <location>
        <begin position="1326"/>
        <end position="1356"/>
    </location>
</feature>
<feature type="compositionally biased region" description="Polar residues" evidence="2">
    <location>
        <begin position="203"/>
        <end position="216"/>
    </location>
</feature>
<feature type="compositionally biased region" description="Low complexity" evidence="2">
    <location>
        <begin position="825"/>
        <end position="835"/>
    </location>
</feature>
<dbReference type="Proteomes" id="UP001153709">
    <property type="component" value="Chromosome 5"/>
</dbReference>
<evidence type="ECO:0000313" key="4">
    <source>
        <dbReference type="Proteomes" id="UP001153709"/>
    </source>
</evidence>
<evidence type="ECO:0000256" key="1">
    <source>
        <dbReference type="SAM" id="Coils"/>
    </source>
</evidence>
<name>A0A9N9T644_DIABA</name>
<reference evidence="3" key="1">
    <citation type="submission" date="2022-01" db="EMBL/GenBank/DDBJ databases">
        <authorList>
            <person name="King R."/>
        </authorList>
    </citation>
    <scope>NUCLEOTIDE SEQUENCE</scope>
</reference>
<feature type="region of interest" description="Disordered" evidence="2">
    <location>
        <begin position="992"/>
        <end position="1018"/>
    </location>
</feature>
<feature type="compositionally biased region" description="Polar residues" evidence="2">
    <location>
        <begin position="998"/>
        <end position="1010"/>
    </location>
</feature>
<feature type="region of interest" description="Disordered" evidence="2">
    <location>
        <begin position="798"/>
        <end position="849"/>
    </location>
</feature>
<keyword evidence="4" id="KW-1185">Reference proteome</keyword>
<dbReference type="OrthoDB" id="6359887at2759"/>
<feature type="compositionally biased region" description="Basic residues" evidence="2">
    <location>
        <begin position="1634"/>
        <end position="1645"/>
    </location>
</feature>
<organism evidence="3 4">
    <name type="scientific">Diabrotica balteata</name>
    <name type="common">Banded cucumber beetle</name>
    <dbReference type="NCBI Taxonomy" id="107213"/>
    <lineage>
        <taxon>Eukaryota</taxon>
        <taxon>Metazoa</taxon>
        <taxon>Ecdysozoa</taxon>
        <taxon>Arthropoda</taxon>
        <taxon>Hexapoda</taxon>
        <taxon>Insecta</taxon>
        <taxon>Pterygota</taxon>
        <taxon>Neoptera</taxon>
        <taxon>Endopterygota</taxon>
        <taxon>Coleoptera</taxon>
        <taxon>Polyphaga</taxon>
        <taxon>Cucujiformia</taxon>
        <taxon>Chrysomeloidea</taxon>
        <taxon>Chrysomelidae</taxon>
        <taxon>Galerucinae</taxon>
        <taxon>Diabroticina</taxon>
        <taxon>Diabroticites</taxon>
        <taxon>Diabrotica</taxon>
    </lineage>
</organism>
<feature type="region of interest" description="Disordered" evidence="2">
    <location>
        <begin position="200"/>
        <end position="257"/>
    </location>
</feature>
<gene>
    <name evidence="3" type="ORF">DIABBA_LOCUS8377</name>
</gene>
<feature type="compositionally biased region" description="Polar residues" evidence="2">
    <location>
        <begin position="224"/>
        <end position="238"/>
    </location>
</feature>
<feature type="compositionally biased region" description="Low complexity" evidence="2">
    <location>
        <begin position="1425"/>
        <end position="1447"/>
    </location>
</feature>
<feature type="compositionally biased region" description="Polar residues" evidence="2">
    <location>
        <begin position="1269"/>
        <end position="1282"/>
    </location>
</feature>
<sequence>MSINVHVSGNPIRISRGKMVTADFDPSKKEFDKRRLIRLQQVRDQSKKIAENVRNKVKKEKLMQMRQIEEDGKQKLKNSQNRKLLELQTQYKKALKEIGLGHKEAQDIDDKEDLLEEQKFLDQELATKRGHKATCKLQSQKHEAAYKKNSITDRKKLVREIENTRAAMLTNFATRKPSHKIISNKNKDDETSEDLNIVIPDSSLDSQGSHNSLSDINENDEEPSSSCSCGADDQSSSETIDDTTKKNGYSDLLNPSLASNYSTRDLHAVTRIRKQQPYLDSSKSAYLNKTSVATPGPGNTQFTTISSDKNQYEYSHRASPSFVTAPPSSVTAPPPSISQFASHKEPLINKQYAPQISQGLSYADTRISDRIRGREFAPHAQERSSPRISQIPEIPSGTVVRDFLQDRKCCTNCICHCANRNIESHNKVHSIYKDDVFHGRCKESEDDRAKAPPTSELPEQHIQHLSNKTVLGVNDSRKHSETSKSKLNEIPSKPFIKLKTGGVDKQPSVASKTPTKCVKSKTSVTKVIPSKKLPAKAPSRTLEDFENENISTSQLITEEFNKLVKPGGSKQHLVQMYDHPNRFGYDRSIPSTSFVEKIPVESLEVIPDPDMEEHWQETQRRRHREAHIRGKQALEKEKLQREYEEMVKVLPLLQKKERINEIYNDKPEYHMSDERLKEREQAKQNSLENAYNKLFPGLKPAIVTLPKKHQTEERRESSLAESVDSINVANLNTHEGPQLFSAQEARDILKSFTQQDPHDRRTKLKQLLKQLKMQKEELLREISALPQDDSVADLINDLRSLDNGNDDKKKTPRKRPRKEKHQDVSIDSSVDSSGSEMTRLESKIVTSKSPRKKAKVKTKVIIRQNTSTQTTPKSSTYEEIPKAVPSPPVLIAPPPSLHDIPPLVTCTKLHIPCDCDKENKKSSDDKCHILVKLQVNDKPEIVVNETEKPVKLSKENYVDVGVQISDPRDRPKKQKSKFFDTKTNSMLEKSKTWRDQLSKNSISTTSTSYLSPPDFQRRKTGDKHVDYFRKPQQSELSAAFSSQELGDPRVFHYVKKLLNMNRGSIENLSVSSSNVETPTQSIIEIESNNPKGLLLEQLKSRAENVVDGRAYSPDYSSVPFNTSPSVVSSQKEPSNSALSENLPCKTSKQKILEQYAEVTDTCTKRIEALAVRIEQLKQDKRKMLQVPKCSDICAKDFSTAYMDLPEYKADSKESKSSSSSLDEEELFRKLTEINYEFMGQMKQLHRPIIHTTDAPRDKETEGVTIPEKPSNSVSQEGQDSLNQDSLNQELLDRIRRLQNRPDGARQIISANEPHQPLSVPILSDIPMLPKFEPHGGNSSSQSSHRRPPPSKGLTSIKKLNGNVNLVPHELSTIVEADSQVSTKVPSPESSRESLNFPQLIVIPELQEYNSSTSTPNARVPDEKTSPSSPKQKVVISKSSSDKTSNTTPKDDSNKSVGEFMSLLNSSSKSKDMHRSRDSCDDRSRSMDKKTSSSSSTDDLELTENMLRSIGMEWAIPTLHKTQEALALTSSSSSLELTRKKRKDIHTTVSGSEISLRDFLYKHLKKVSSSTMITDGTLGSFLGESSELSGILKTANASRDRQRTSTPLGSSKFMSSSKSNAEFSDSELSSIRQERTKKKKDKKDNK</sequence>
<feature type="compositionally biased region" description="Polar residues" evidence="2">
    <location>
        <begin position="1619"/>
        <end position="1630"/>
    </location>
</feature>
<feature type="region of interest" description="Disordered" evidence="2">
    <location>
        <begin position="1122"/>
        <end position="1141"/>
    </location>
</feature>
<feature type="compositionally biased region" description="Basic residues" evidence="2">
    <location>
        <begin position="810"/>
        <end position="819"/>
    </location>
</feature>
<feature type="region of interest" description="Disordered" evidence="2">
    <location>
        <begin position="1593"/>
        <end position="1645"/>
    </location>
</feature>
<proteinExistence type="predicted"/>
<feature type="coiled-coil region" evidence="1">
    <location>
        <begin position="761"/>
        <end position="788"/>
    </location>
</feature>
<feature type="compositionally biased region" description="Low complexity" evidence="2">
    <location>
        <begin position="1609"/>
        <end position="1618"/>
    </location>
</feature>
<dbReference type="EMBL" id="OU898280">
    <property type="protein sequence ID" value="CAG9835151.1"/>
    <property type="molecule type" value="Genomic_DNA"/>
</dbReference>
<feature type="compositionally biased region" description="Basic and acidic residues" evidence="2">
    <location>
        <begin position="1468"/>
        <end position="1490"/>
    </location>
</feature>
<feature type="region of interest" description="Disordered" evidence="2">
    <location>
        <begin position="468"/>
        <end position="489"/>
    </location>
</feature>
<feature type="region of interest" description="Disordered" evidence="2">
    <location>
        <begin position="443"/>
        <end position="462"/>
    </location>
</feature>
<feature type="compositionally biased region" description="Basic and acidic residues" evidence="2">
    <location>
        <begin position="475"/>
        <end position="487"/>
    </location>
</feature>
<evidence type="ECO:0000313" key="3">
    <source>
        <dbReference type="EMBL" id="CAG9835151.1"/>
    </source>
</evidence>
<keyword evidence="1" id="KW-0175">Coiled coil</keyword>
<feature type="compositionally biased region" description="Polar residues" evidence="2">
    <location>
        <begin position="1122"/>
        <end position="1139"/>
    </location>
</feature>
<accession>A0A9N9T644</accession>
<evidence type="ECO:0000256" key="2">
    <source>
        <dbReference type="SAM" id="MobiDB-lite"/>
    </source>
</evidence>
<feature type="region of interest" description="Disordered" evidence="2">
    <location>
        <begin position="1409"/>
        <end position="1500"/>
    </location>
</feature>